<dbReference type="CDD" id="cd14688">
    <property type="entry name" value="bZIP_YAP"/>
    <property type="match status" value="1"/>
</dbReference>
<accession>A0AAD4ERF2</accession>
<dbReference type="Pfam" id="PF00170">
    <property type="entry name" value="bZIP_1"/>
    <property type="match status" value="1"/>
</dbReference>
<dbReference type="GO" id="GO:0003700">
    <property type="term" value="F:DNA-binding transcription factor activity"/>
    <property type="evidence" value="ECO:0007669"/>
    <property type="project" value="InterPro"/>
</dbReference>
<evidence type="ECO:0000259" key="3">
    <source>
        <dbReference type="Pfam" id="PF00170"/>
    </source>
</evidence>
<evidence type="ECO:0000313" key="5">
    <source>
        <dbReference type="Proteomes" id="UP001197093"/>
    </source>
</evidence>
<dbReference type="EMBL" id="JAHCVI010000004">
    <property type="protein sequence ID" value="KAG7286000.1"/>
    <property type="molecule type" value="Genomic_DNA"/>
</dbReference>
<dbReference type="PANTHER" id="PTHR40618:SF1">
    <property type="entry name" value="B-ZIP TRANSCRIPTION FACTOR (EUROFUNG)"/>
    <property type="match status" value="1"/>
</dbReference>
<evidence type="ECO:0000256" key="2">
    <source>
        <dbReference type="SAM" id="MobiDB-lite"/>
    </source>
</evidence>
<comment type="caution">
    <text evidence="4">The sequence shown here is derived from an EMBL/GenBank/DDBJ whole genome shotgun (WGS) entry which is preliminary data.</text>
</comment>
<feature type="compositionally biased region" description="Low complexity" evidence="2">
    <location>
        <begin position="523"/>
        <end position="537"/>
    </location>
</feature>
<evidence type="ECO:0000256" key="1">
    <source>
        <dbReference type="SAM" id="Coils"/>
    </source>
</evidence>
<keyword evidence="1" id="KW-0175">Coiled coil</keyword>
<feature type="compositionally biased region" description="Basic and acidic residues" evidence="2">
    <location>
        <begin position="72"/>
        <end position="96"/>
    </location>
</feature>
<dbReference type="SUPFAM" id="SSF57959">
    <property type="entry name" value="Leucine zipper domain"/>
    <property type="match status" value="1"/>
</dbReference>
<feature type="domain" description="BZIP" evidence="3">
    <location>
        <begin position="93"/>
        <end position="139"/>
    </location>
</feature>
<organism evidence="4 5">
    <name type="scientific">Staphylotrichum longicolle</name>
    <dbReference type="NCBI Taxonomy" id="669026"/>
    <lineage>
        <taxon>Eukaryota</taxon>
        <taxon>Fungi</taxon>
        <taxon>Dikarya</taxon>
        <taxon>Ascomycota</taxon>
        <taxon>Pezizomycotina</taxon>
        <taxon>Sordariomycetes</taxon>
        <taxon>Sordariomycetidae</taxon>
        <taxon>Sordariales</taxon>
        <taxon>Chaetomiaceae</taxon>
        <taxon>Staphylotrichum</taxon>
    </lineage>
</organism>
<gene>
    <name evidence="4" type="ORF">NEMBOFW57_008296</name>
</gene>
<evidence type="ECO:0000313" key="4">
    <source>
        <dbReference type="EMBL" id="KAG7286000.1"/>
    </source>
</evidence>
<dbReference type="InterPro" id="IPR046347">
    <property type="entry name" value="bZIP_sf"/>
</dbReference>
<feature type="region of interest" description="Disordered" evidence="2">
    <location>
        <begin position="518"/>
        <end position="549"/>
    </location>
</feature>
<protein>
    <recommendedName>
        <fullName evidence="3">BZIP domain-containing protein</fullName>
    </recommendedName>
</protein>
<name>A0AAD4ERF2_9PEZI</name>
<proteinExistence type="predicted"/>
<feature type="region of interest" description="Disordered" evidence="2">
    <location>
        <begin position="168"/>
        <end position="235"/>
    </location>
</feature>
<reference evidence="4" key="1">
    <citation type="submission" date="2023-02" db="EMBL/GenBank/DDBJ databases">
        <authorList>
            <person name="Palmer J.M."/>
        </authorList>
    </citation>
    <scope>NUCLEOTIDE SEQUENCE</scope>
    <source>
        <strain evidence="4">FW57</strain>
    </source>
</reference>
<dbReference type="InterPro" id="IPR004827">
    <property type="entry name" value="bZIP"/>
</dbReference>
<feature type="region of interest" description="Disordered" evidence="2">
    <location>
        <begin position="35"/>
        <end position="96"/>
    </location>
</feature>
<feature type="region of interest" description="Disordered" evidence="2">
    <location>
        <begin position="394"/>
        <end position="437"/>
    </location>
</feature>
<dbReference type="AlphaFoldDB" id="A0AAD4ERF2"/>
<dbReference type="Gene3D" id="1.20.5.170">
    <property type="match status" value="1"/>
</dbReference>
<dbReference type="PANTHER" id="PTHR40618">
    <property type="entry name" value="B-ZIP TRANSCRIPTION FACTOR (EUROFUNG)-RELATED"/>
    <property type="match status" value="1"/>
</dbReference>
<keyword evidence="5" id="KW-1185">Reference proteome</keyword>
<feature type="compositionally biased region" description="Low complexity" evidence="2">
    <location>
        <begin position="184"/>
        <end position="218"/>
    </location>
</feature>
<feature type="coiled-coil region" evidence="1">
    <location>
        <begin position="107"/>
        <end position="134"/>
    </location>
</feature>
<dbReference type="Proteomes" id="UP001197093">
    <property type="component" value="Unassembled WGS sequence"/>
</dbReference>
<sequence>MPTELAERTGSMRYPKGDLAILSAEVYDDGPAFASSARIAPARKTQASPSPRNAGEGPRKRARTQTVDPPESDDKKRARGRPRLDTQDETAADRRRTQIRLAQRAYRNRKETAIQTLEKKVQHLKDTNEEMSNAFMQLHDFALSSGMLDRMPDFGRQLRETTEKFLSLAREASDDESKEGEPKTSNSSATDSRSSNSRSHSGSSEQTNSSATTADTTSPELAPDEQPKPLWGGLTISHEPLSQADFLPSIPLTLPSAASPLPSLIPPTSTTSYEVLTHPTLDNASFPFLPLPPPSPSPSPYLSLAPPNSYAAHEATFGRRLQRYAMERSLLLFSLPNPPASLIRRIFGFCLLLESPATIERRLRRVLGHDAQHSLSNWQFPFYHLGGAGRHFDGGSSSASGGSSGGVVGEDASGTGTGTGTTPKERDGGGGSLRMGNQGTVEFLKPAATAGFATGPFQADVTAVRDRELDGDMRMMLPGFGGEYFDCDEAELYLYQRGVVIPPGADVVTVEVDPGAFGGAGDAGSLSSSSPTGSVGSEEMAGGGAAPWGTVNGGIDPGLGGVFAQGNPFMPATTMAG</sequence>